<dbReference type="AlphaFoldDB" id="A0A4C1XRU0"/>
<reference evidence="1 2" key="1">
    <citation type="journal article" date="2019" name="Commun. Biol.">
        <title>The bagworm genome reveals a unique fibroin gene that provides high tensile strength.</title>
        <authorList>
            <person name="Kono N."/>
            <person name="Nakamura H."/>
            <person name="Ohtoshi R."/>
            <person name="Tomita M."/>
            <person name="Numata K."/>
            <person name="Arakawa K."/>
        </authorList>
    </citation>
    <scope>NUCLEOTIDE SEQUENCE [LARGE SCALE GENOMIC DNA]</scope>
</reference>
<comment type="caution">
    <text evidence="1">The sequence shown here is derived from an EMBL/GenBank/DDBJ whole genome shotgun (WGS) entry which is preliminary data.</text>
</comment>
<protein>
    <submittedName>
        <fullName evidence="1">Uncharacterized protein</fullName>
    </submittedName>
</protein>
<name>A0A4C1XRU0_EUMVA</name>
<organism evidence="1 2">
    <name type="scientific">Eumeta variegata</name>
    <name type="common">Bagworm moth</name>
    <name type="synonym">Eumeta japonica</name>
    <dbReference type="NCBI Taxonomy" id="151549"/>
    <lineage>
        <taxon>Eukaryota</taxon>
        <taxon>Metazoa</taxon>
        <taxon>Ecdysozoa</taxon>
        <taxon>Arthropoda</taxon>
        <taxon>Hexapoda</taxon>
        <taxon>Insecta</taxon>
        <taxon>Pterygota</taxon>
        <taxon>Neoptera</taxon>
        <taxon>Endopterygota</taxon>
        <taxon>Lepidoptera</taxon>
        <taxon>Glossata</taxon>
        <taxon>Ditrysia</taxon>
        <taxon>Tineoidea</taxon>
        <taxon>Psychidae</taxon>
        <taxon>Oiketicinae</taxon>
        <taxon>Eumeta</taxon>
    </lineage>
</organism>
<evidence type="ECO:0000313" key="1">
    <source>
        <dbReference type="EMBL" id="GBP66666.1"/>
    </source>
</evidence>
<proteinExistence type="predicted"/>
<dbReference type="EMBL" id="BGZK01000963">
    <property type="protein sequence ID" value="GBP66666.1"/>
    <property type="molecule type" value="Genomic_DNA"/>
</dbReference>
<gene>
    <name evidence="1" type="ORF">EVAR_50491_1</name>
</gene>
<dbReference type="Proteomes" id="UP000299102">
    <property type="component" value="Unassembled WGS sequence"/>
</dbReference>
<evidence type="ECO:0000313" key="2">
    <source>
        <dbReference type="Proteomes" id="UP000299102"/>
    </source>
</evidence>
<sequence length="233" mass="26198">MRPRHPLRARRPALPAPAVRVGPRRTDKHAARVLDKRSLFTLAAARARTCRGRFFVGSGDRQTSFRPWLWTQNAFLDLVCRPITLSTMTAVAIPYSVLIQTVFLMPICLTLDSDLGSVFYSGPDFDLRTFRFCSRNVILYMTRHGGVRYGGRNRVNECTNCFFFLSMDFDIAVSPGRAAPAQRPQAPSRSDSGESERCRRAKKNCAECRMTVGTPPILCAYTLIRHSVVPTPL</sequence>
<accession>A0A4C1XRU0</accession>
<keyword evidence="2" id="KW-1185">Reference proteome</keyword>